<evidence type="ECO:0000256" key="4">
    <source>
        <dbReference type="ARBA" id="ARBA00022679"/>
    </source>
</evidence>
<sequence>MSAQLEQLRRENAQLKAQDLAHVQLFAAAVHDLRQPLQAALFFSDALSGEALSPSQLNAAIRVRQSMEALDRLSAGMLDLTEMKANDLGPRTRPVELAPLLDDVGRRFDALARRRGLRLVVRPTDLSARGDVSILTRVLNNLVSNALHNTQNGGVLVGVRRETGGVRIDVCDTGEGLVRELQSPQAMAASVTERRLIDTKPAAEGCGLGLATVRHLAELLGARIGLRSGHGRGTTVSIHLAA</sequence>
<dbReference type="GO" id="GO:0005886">
    <property type="term" value="C:plasma membrane"/>
    <property type="evidence" value="ECO:0007669"/>
    <property type="project" value="TreeGrafter"/>
</dbReference>
<dbReference type="EC" id="2.7.13.3" evidence="2"/>
<dbReference type="SUPFAM" id="SSF47384">
    <property type="entry name" value="Homodimeric domain of signal transducing histidine kinase"/>
    <property type="match status" value="1"/>
</dbReference>
<evidence type="ECO:0000256" key="3">
    <source>
        <dbReference type="ARBA" id="ARBA00022553"/>
    </source>
</evidence>
<dbReference type="GO" id="GO:0000155">
    <property type="term" value="F:phosphorelay sensor kinase activity"/>
    <property type="evidence" value="ECO:0007669"/>
    <property type="project" value="InterPro"/>
</dbReference>
<comment type="catalytic activity">
    <reaction evidence="1">
        <text>ATP + protein L-histidine = ADP + protein N-phospho-L-histidine.</text>
        <dbReference type="EC" id="2.7.13.3"/>
    </reaction>
</comment>
<dbReference type="SMART" id="SM00388">
    <property type="entry name" value="HisKA"/>
    <property type="match status" value="1"/>
</dbReference>
<dbReference type="PROSITE" id="PS50109">
    <property type="entry name" value="HIS_KIN"/>
    <property type="match status" value="1"/>
</dbReference>
<evidence type="ECO:0000256" key="5">
    <source>
        <dbReference type="ARBA" id="ARBA00022777"/>
    </source>
</evidence>
<accession>A0A7H0GLI8</accession>
<protein>
    <recommendedName>
        <fullName evidence="2">histidine kinase</fullName>
        <ecNumber evidence="2">2.7.13.3</ecNumber>
    </recommendedName>
</protein>
<evidence type="ECO:0000313" key="7">
    <source>
        <dbReference type="EMBL" id="QNP49154.1"/>
    </source>
</evidence>
<dbReference type="KEGG" id="daer:H9K75_03235"/>
<dbReference type="GO" id="GO:0009927">
    <property type="term" value="F:histidine phosphotransfer kinase activity"/>
    <property type="evidence" value="ECO:0007669"/>
    <property type="project" value="TreeGrafter"/>
</dbReference>
<dbReference type="Gene3D" id="1.10.287.130">
    <property type="match status" value="1"/>
</dbReference>
<dbReference type="CDD" id="cd00082">
    <property type="entry name" value="HisKA"/>
    <property type="match status" value="1"/>
</dbReference>
<dbReference type="SMART" id="SM00387">
    <property type="entry name" value="HATPase_c"/>
    <property type="match status" value="1"/>
</dbReference>
<dbReference type="PRINTS" id="PR00344">
    <property type="entry name" value="BCTRLSENSOR"/>
</dbReference>
<evidence type="ECO:0000256" key="2">
    <source>
        <dbReference type="ARBA" id="ARBA00012438"/>
    </source>
</evidence>
<dbReference type="InterPro" id="IPR003594">
    <property type="entry name" value="HATPase_dom"/>
</dbReference>
<gene>
    <name evidence="7" type="ORF">H9K75_03235</name>
</gene>
<dbReference type="SUPFAM" id="SSF55874">
    <property type="entry name" value="ATPase domain of HSP90 chaperone/DNA topoisomerase II/histidine kinase"/>
    <property type="match status" value="1"/>
</dbReference>
<dbReference type="Pfam" id="PF00512">
    <property type="entry name" value="HisKA"/>
    <property type="match status" value="1"/>
</dbReference>
<keyword evidence="5 7" id="KW-0418">Kinase</keyword>
<dbReference type="EMBL" id="CP060783">
    <property type="protein sequence ID" value="QNP49154.1"/>
    <property type="molecule type" value="Genomic_DNA"/>
</dbReference>
<dbReference type="InterPro" id="IPR004358">
    <property type="entry name" value="Sig_transdc_His_kin-like_C"/>
</dbReference>
<dbReference type="InterPro" id="IPR036097">
    <property type="entry name" value="HisK_dim/P_sf"/>
</dbReference>
<name>A0A7H0GLI8_9BURK</name>
<dbReference type="RefSeq" id="WP_187724746.1">
    <property type="nucleotide sequence ID" value="NZ_CP060783.1"/>
</dbReference>
<reference evidence="7 8" key="1">
    <citation type="submission" date="2020-08" db="EMBL/GenBank/DDBJ databases">
        <title>Genome sequence of Diaphorobacter aerolatus KACC 16536T.</title>
        <authorList>
            <person name="Hyun D.-W."/>
            <person name="Bae J.-W."/>
        </authorList>
    </citation>
    <scope>NUCLEOTIDE SEQUENCE [LARGE SCALE GENOMIC DNA]</scope>
    <source>
        <strain evidence="7 8">KACC 16536</strain>
    </source>
</reference>
<proteinExistence type="predicted"/>
<dbReference type="InterPro" id="IPR036890">
    <property type="entry name" value="HATPase_C_sf"/>
</dbReference>
<dbReference type="Proteomes" id="UP000516028">
    <property type="component" value="Chromosome"/>
</dbReference>
<evidence type="ECO:0000313" key="8">
    <source>
        <dbReference type="Proteomes" id="UP000516028"/>
    </source>
</evidence>
<evidence type="ECO:0000256" key="1">
    <source>
        <dbReference type="ARBA" id="ARBA00000085"/>
    </source>
</evidence>
<feature type="domain" description="Histidine kinase" evidence="6">
    <location>
        <begin position="28"/>
        <end position="242"/>
    </location>
</feature>
<organism evidence="7 8">
    <name type="scientific">Diaphorobacter aerolatus</name>
    <dbReference type="NCBI Taxonomy" id="1288495"/>
    <lineage>
        <taxon>Bacteria</taxon>
        <taxon>Pseudomonadati</taxon>
        <taxon>Pseudomonadota</taxon>
        <taxon>Betaproteobacteria</taxon>
        <taxon>Burkholderiales</taxon>
        <taxon>Comamonadaceae</taxon>
        <taxon>Diaphorobacter</taxon>
    </lineage>
</organism>
<dbReference type="InterPro" id="IPR005467">
    <property type="entry name" value="His_kinase_dom"/>
</dbReference>
<keyword evidence="4" id="KW-0808">Transferase</keyword>
<dbReference type="PANTHER" id="PTHR43047">
    <property type="entry name" value="TWO-COMPONENT HISTIDINE PROTEIN KINASE"/>
    <property type="match status" value="1"/>
</dbReference>
<dbReference type="PANTHER" id="PTHR43047:SF9">
    <property type="entry name" value="HISTIDINE KINASE"/>
    <property type="match status" value="1"/>
</dbReference>
<dbReference type="AlphaFoldDB" id="A0A7H0GLI8"/>
<evidence type="ECO:0000259" key="6">
    <source>
        <dbReference type="PROSITE" id="PS50109"/>
    </source>
</evidence>
<dbReference type="InterPro" id="IPR003661">
    <property type="entry name" value="HisK_dim/P_dom"/>
</dbReference>
<dbReference type="Pfam" id="PF02518">
    <property type="entry name" value="HATPase_c"/>
    <property type="match status" value="1"/>
</dbReference>
<keyword evidence="3" id="KW-0597">Phosphoprotein</keyword>
<keyword evidence="8" id="KW-1185">Reference proteome</keyword>
<dbReference type="Gene3D" id="3.30.565.10">
    <property type="entry name" value="Histidine kinase-like ATPase, C-terminal domain"/>
    <property type="match status" value="1"/>
</dbReference>